<comment type="caution">
    <text evidence="2">The sequence shown here is derived from an EMBL/GenBank/DDBJ whole genome shotgun (WGS) entry which is preliminary data.</text>
</comment>
<feature type="transmembrane region" description="Helical" evidence="1">
    <location>
        <begin position="44"/>
        <end position="63"/>
    </location>
</feature>
<gene>
    <name evidence="2" type="ORF">IB286_13825</name>
</gene>
<organism evidence="2 3">
    <name type="scientific">Spongiibacter pelagi</name>
    <dbReference type="NCBI Taxonomy" id="2760804"/>
    <lineage>
        <taxon>Bacteria</taxon>
        <taxon>Pseudomonadati</taxon>
        <taxon>Pseudomonadota</taxon>
        <taxon>Gammaproteobacteria</taxon>
        <taxon>Cellvibrionales</taxon>
        <taxon>Spongiibacteraceae</taxon>
        <taxon>Spongiibacter</taxon>
    </lineage>
</organism>
<sequence>MEGLVKSVLFVLHIICIYFLALLGGEVLLGLMGVCFAPGYGKSHLVTSAAVTLFYLVTMQIFWPDKLYYE</sequence>
<keyword evidence="1" id="KW-0472">Membrane</keyword>
<proteinExistence type="predicted"/>
<evidence type="ECO:0000313" key="2">
    <source>
        <dbReference type="EMBL" id="MBD2860079.1"/>
    </source>
</evidence>
<reference evidence="2" key="1">
    <citation type="submission" date="2020-09" db="EMBL/GenBank/DDBJ databases">
        <authorList>
            <person name="Yoon J.-W."/>
        </authorList>
    </citation>
    <scope>NUCLEOTIDE SEQUENCE</scope>
    <source>
        <strain evidence="2">KMU-158</strain>
    </source>
</reference>
<dbReference type="RefSeq" id="WP_190766523.1">
    <property type="nucleotide sequence ID" value="NZ_JACXLD010000011.1"/>
</dbReference>
<dbReference type="Proteomes" id="UP000610558">
    <property type="component" value="Unassembled WGS sequence"/>
</dbReference>
<protein>
    <submittedName>
        <fullName evidence="2">Uncharacterized protein</fullName>
    </submittedName>
</protein>
<evidence type="ECO:0000313" key="3">
    <source>
        <dbReference type="Proteomes" id="UP000610558"/>
    </source>
</evidence>
<keyword evidence="1" id="KW-0812">Transmembrane</keyword>
<keyword evidence="3" id="KW-1185">Reference proteome</keyword>
<name>A0A927C3F3_9GAMM</name>
<keyword evidence="1" id="KW-1133">Transmembrane helix</keyword>
<evidence type="ECO:0000256" key="1">
    <source>
        <dbReference type="SAM" id="Phobius"/>
    </source>
</evidence>
<dbReference type="EMBL" id="JACXLD010000011">
    <property type="protein sequence ID" value="MBD2860079.1"/>
    <property type="molecule type" value="Genomic_DNA"/>
</dbReference>
<dbReference type="AlphaFoldDB" id="A0A927C3F3"/>
<feature type="transmembrane region" description="Helical" evidence="1">
    <location>
        <begin position="12"/>
        <end position="37"/>
    </location>
</feature>
<accession>A0A927C3F3</accession>